<keyword evidence="1" id="KW-0812">Transmembrane</keyword>
<reference evidence="2 3" key="1">
    <citation type="submission" date="2023-08" db="EMBL/GenBank/DDBJ databases">
        <authorList>
            <person name="Park J.-S."/>
        </authorList>
    </citation>
    <scope>NUCLEOTIDE SEQUENCE [LARGE SCALE GENOMIC DNA]</scope>
    <source>
        <strain evidence="2 3">2205SS18-9</strain>
    </source>
</reference>
<gene>
    <name evidence="2" type="ORF">Q5Y73_18655</name>
</gene>
<organism evidence="2 3">
    <name type="scientific">Chengkuizengella axinellae</name>
    <dbReference type="NCBI Taxonomy" id="3064388"/>
    <lineage>
        <taxon>Bacteria</taxon>
        <taxon>Bacillati</taxon>
        <taxon>Bacillota</taxon>
        <taxon>Bacilli</taxon>
        <taxon>Bacillales</taxon>
        <taxon>Paenibacillaceae</taxon>
        <taxon>Chengkuizengella</taxon>
    </lineage>
</organism>
<name>A0ABT9J3I6_9BACL</name>
<keyword evidence="3" id="KW-1185">Reference proteome</keyword>
<sequence>MKEFSIKTYVKVKHIFGGKRGDFVQQGLLWTLIAIAGITALTAMGGAITDKFDTLKQTFLDTDPDDVEGTT</sequence>
<keyword evidence="1" id="KW-0472">Membrane</keyword>
<keyword evidence="1" id="KW-1133">Transmembrane helix</keyword>
<evidence type="ECO:0000313" key="2">
    <source>
        <dbReference type="EMBL" id="MDP5276123.1"/>
    </source>
</evidence>
<evidence type="ECO:0008006" key="4">
    <source>
        <dbReference type="Google" id="ProtNLM"/>
    </source>
</evidence>
<dbReference type="EMBL" id="JAVAMP010000012">
    <property type="protein sequence ID" value="MDP5276123.1"/>
    <property type="molecule type" value="Genomic_DNA"/>
</dbReference>
<accession>A0ABT9J3I6</accession>
<evidence type="ECO:0000313" key="3">
    <source>
        <dbReference type="Proteomes" id="UP001231941"/>
    </source>
</evidence>
<evidence type="ECO:0000256" key="1">
    <source>
        <dbReference type="SAM" id="Phobius"/>
    </source>
</evidence>
<dbReference type="RefSeq" id="WP_305993434.1">
    <property type="nucleotide sequence ID" value="NZ_JAVAMP010000012.1"/>
</dbReference>
<feature type="transmembrane region" description="Helical" evidence="1">
    <location>
        <begin position="28"/>
        <end position="48"/>
    </location>
</feature>
<comment type="caution">
    <text evidence="2">The sequence shown here is derived from an EMBL/GenBank/DDBJ whole genome shotgun (WGS) entry which is preliminary data.</text>
</comment>
<protein>
    <recommendedName>
        <fullName evidence="4">Flagellin Flp1-like domain-containing protein</fullName>
    </recommendedName>
</protein>
<proteinExistence type="predicted"/>
<dbReference type="Proteomes" id="UP001231941">
    <property type="component" value="Unassembled WGS sequence"/>
</dbReference>